<name>A0A8R1DQE4_CAEJA</name>
<keyword evidence="2" id="KW-1185">Reference proteome</keyword>
<dbReference type="InterPro" id="IPR019538">
    <property type="entry name" value="PSMD5"/>
</dbReference>
<accession>A0A8R1DQE4</accession>
<dbReference type="Proteomes" id="UP000005237">
    <property type="component" value="Unassembled WGS sequence"/>
</dbReference>
<dbReference type="PANTHER" id="PTHR13554:SF10">
    <property type="entry name" value="26S PROTEASOME NON-ATPASE REGULATORY SUBUNIT 5"/>
    <property type="match status" value="1"/>
</dbReference>
<dbReference type="EnsemblMetazoa" id="CJA08607b.1">
    <property type="protein sequence ID" value="CJA08607b.1"/>
    <property type="gene ID" value="WBGene00127812"/>
</dbReference>
<organism evidence="1 2">
    <name type="scientific">Caenorhabditis japonica</name>
    <dbReference type="NCBI Taxonomy" id="281687"/>
    <lineage>
        <taxon>Eukaryota</taxon>
        <taxon>Metazoa</taxon>
        <taxon>Ecdysozoa</taxon>
        <taxon>Nematoda</taxon>
        <taxon>Chromadorea</taxon>
        <taxon>Rhabditida</taxon>
        <taxon>Rhabditina</taxon>
        <taxon>Rhabditomorpha</taxon>
        <taxon>Rhabditoidea</taxon>
        <taxon>Rhabditidae</taxon>
        <taxon>Peloderinae</taxon>
        <taxon>Caenorhabditis</taxon>
    </lineage>
</organism>
<dbReference type="PANTHER" id="PTHR13554">
    <property type="entry name" value="26S PROTEASOME NON-ATPASE REGULATORY SUBUNIT 5-RELATED"/>
    <property type="match status" value="1"/>
</dbReference>
<sequence>MGDIDTKDLLVAHQITLLEFIPAAHPNILRHVVRLIREKPGALSLLKTSALAVGIAFARRVTDEEIGEEIAKLMAELVENSAICEELKSQLAQATSRDSSVIRSRIYSVSFAHLQALEAGIASEHARISTDSSSIHWLYKEILSSVLNESDLLAQLDALDTFVDVALSGKENAKALSDQGIVSAIYNLMEKSRESPDAGEFYTYGTRFLCYMARSYPQVIKSFPDFVRRLLVETRMFDQLGIVARLNVFDHFASLCYSLEAKSMMEEIFKGTQDLENTLGAAGAATTMGTMEMKCRTLQAITLIFENSTPTQAASWYEKLGGKALTHVSVSNVKKPFPDAKNAIYDFWHQLFAYPEIVNEFVNFKDFVEWALDDKSESEPEYEIRKRSLIRRIIDLSASSSDLIKIDADLVGKLHNYLKPATAPAPRVEEMAL</sequence>
<dbReference type="GO" id="GO:0005829">
    <property type="term" value="C:cytosol"/>
    <property type="evidence" value="ECO:0007669"/>
    <property type="project" value="TreeGrafter"/>
</dbReference>
<dbReference type="Pfam" id="PF10508">
    <property type="entry name" value="Proteasom_PSMB"/>
    <property type="match status" value="1"/>
</dbReference>
<proteinExistence type="predicted"/>
<protein>
    <submittedName>
        <fullName evidence="1">26S proteasome non-ATPase regulatory subunit 5</fullName>
    </submittedName>
</protein>
<evidence type="ECO:0000313" key="1">
    <source>
        <dbReference type="EnsemblMetazoa" id="CJA08607b.1"/>
    </source>
</evidence>
<evidence type="ECO:0000313" key="2">
    <source>
        <dbReference type="Proteomes" id="UP000005237"/>
    </source>
</evidence>
<reference evidence="1" key="2">
    <citation type="submission" date="2022-06" db="UniProtKB">
        <authorList>
            <consortium name="EnsemblMetazoa"/>
        </authorList>
    </citation>
    <scope>IDENTIFICATION</scope>
    <source>
        <strain evidence="1">DF5081</strain>
    </source>
</reference>
<dbReference type="AlphaFoldDB" id="A0A8R1DQE4"/>
<dbReference type="GO" id="GO:0043248">
    <property type="term" value="P:proteasome assembly"/>
    <property type="evidence" value="ECO:0007669"/>
    <property type="project" value="InterPro"/>
</dbReference>
<reference evidence="2" key="1">
    <citation type="submission" date="2010-08" db="EMBL/GenBank/DDBJ databases">
        <authorList>
            <consortium name="Caenorhabditis japonica Sequencing Consortium"/>
            <person name="Wilson R.K."/>
        </authorList>
    </citation>
    <scope>NUCLEOTIDE SEQUENCE [LARGE SCALE GENOMIC DNA]</scope>
    <source>
        <strain evidence="2">DF5081</strain>
    </source>
</reference>